<dbReference type="EMBL" id="KK113396">
    <property type="protein sequence ID" value="KFM60119.1"/>
    <property type="molecule type" value="Genomic_DNA"/>
</dbReference>
<accession>A0A087T4T0</accession>
<evidence type="ECO:0000313" key="1">
    <source>
        <dbReference type="EMBL" id="KFM60119.1"/>
    </source>
</evidence>
<dbReference type="InterPro" id="IPR021463">
    <property type="entry name" value="Methyltransf_34"/>
</dbReference>
<feature type="non-terminal residue" evidence="1">
    <location>
        <position position="297"/>
    </location>
</feature>
<sequence length="297" mass="33704">MADYSPLFVNLYNAVLDKEKFQFNVSDERIQNAIKNLKDAYMPNRWWESLTETSVIANYNDPAHRCAYLHKYAMCYTGMVRTLFEMAVNVNADIRYYIDSKKCLNVCSLGGGPGTDIIGILTVICSFGYFPAIMTVVDYAGEWQITFKNIIEEIKSSFPERVRQMVSSNYFKYQYLNGDLLSQVTMNSNIRNALMSADIVTMVKFISAAACNKTRKMVKDIFGCTKPGALLIFIDNASGGFHEMISQVASECNMQLAFGPLLHYDYEDASFSRTRFGYTSQSKTKVAFQIWKKPSDA</sequence>
<dbReference type="OMA" id="HEISTAN"/>
<proteinExistence type="predicted"/>
<protein>
    <submittedName>
        <fullName evidence="1">Uncharacterized protein</fullName>
    </submittedName>
</protein>
<dbReference type="AlphaFoldDB" id="A0A087T4T0"/>
<reference evidence="1 2" key="1">
    <citation type="submission" date="2013-11" db="EMBL/GenBank/DDBJ databases">
        <title>Genome sequencing of Stegodyphus mimosarum.</title>
        <authorList>
            <person name="Bechsgaard J."/>
        </authorList>
    </citation>
    <scope>NUCLEOTIDE SEQUENCE [LARGE SCALE GENOMIC DNA]</scope>
</reference>
<dbReference type="OrthoDB" id="2126785at2759"/>
<keyword evidence="2" id="KW-1185">Reference proteome</keyword>
<organism evidence="1 2">
    <name type="scientific">Stegodyphus mimosarum</name>
    <name type="common">African social velvet spider</name>
    <dbReference type="NCBI Taxonomy" id="407821"/>
    <lineage>
        <taxon>Eukaryota</taxon>
        <taxon>Metazoa</taxon>
        <taxon>Ecdysozoa</taxon>
        <taxon>Arthropoda</taxon>
        <taxon>Chelicerata</taxon>
        <taxon>Arachnida</taxon>
        <taxon>Araneae</taxon>
        <taxon>Araneomorphae</taxon>
        <taxon>Entelegynae</taxon>
        <taxon>Eresoidea</taxon>
        <taxon>Eresidae</taxon>
        <taxon>Stegodyphus</taxon>
    </lineage>
</organism>
<name>A0A087T4T0_STEMI</name>
<gene>
    <name evidence="1" type="ORF">X975_16282</name>
</gene>
<evidence type="ECO:0000313" key="2">
    <source>
        <dbReference type="Proteomes" id="UP000054359"/>
    </source>
</evidence>
<dbReference type="Proteomes" id="UP000054359">
    <property type="component" value="Unassembled WGS sequence"/>
</dbReference>
<dbReference type="Pfam" id="PF11312">
    <property type="entry name" value="Methyltransf_34"/>
    <property type="match status" value="1"/>
</dbReference>